<name>U9UJ85_RHIID</name>
<protein>
    <submittedName>
        <fullName evidence="1">Uncharacterized protein</fullName>
    </submittedName>
</protein>
<evidence type="ECO:0000313" key="1">
    <source>
        <dbReference type="EMBL" id="ESA19742.1"/>
    </source>
</evidence>
<dbReference type="AlphaFoldDB" id="U9UJ85"/>
<accession>U9UJ85</accession>
<reference evidence="1" key="1">
    <citation type="submission" date="2013-07" db="EMBL/GenBank/DDBJ databases">
        <title>The genome of an arbuscular mycorrhizal fungus provides insights into the evolution of the oldest plant symbiosis.</title>
        <authorList>
            <consortium name="DOE Joint Genome Institute"/>
            <person name="Tisserant E."/>
            <person name="Malbreil M."/>
            <person name="Kuo A."/>
            <person name="Kohler A."/>
            <person name="Symeonidi A."/>
            <person name="Balestrini R."/>
            <person name="Charron P."/>
            <person name="Duensing N."/>
            <person name="Frei-dit-Frey N."/>
            <person name="Gianinazzi-Pearson V."/>
            <person name="Gilbert B."/>
            <person name="Handa Y."/>
            <person name="Hijri M."/>
            <person name="Kaul R."/>
            <person name="Kawaguchi M."/>
            <person name="Krajinski F."/>
            <person name="Lammers P."/>
            <person name="Lapierre D."/>
            <person name="Masclaux F.G."/>
            <person name="Murat C."/>
            <person name="Morin E."/>
            <person name="Ndikumana S."/>
            <person name="Pagni M."/>
            <person name="Petitpierre D."/>
            <person name="Requena N."/>
            <person name="Rosikiewicz P."/>
            <person name="Riley R."/>
            <person name="Saito K."/>
            <person name="San Clemente H."/>
            <person name="Shapiro H."/>
            <person name="van Tuinen D."/>
            <person name="Becard G."/>
            <person name="Bonfante P."/>
            <person name="Paszkowski U."/>
            <person name="Shachar-Hill Y."/>
            <person name="Young J.P."/>
            <person name="Sanders I.R."/>
            <person name="Henrissat B."/>
            <person name="Rensing S.A."/>
            <person name="Grigoriev I.V."/>
            <person name="Corradi N."/>
            <person name="Roux C."/>
            <person name="Martin F."/>
        </authorList>
    </citation>
    <scope>NUCLEOTIDE SEQUENCE</scope>
    <source>
        <strain evidence="1">DAOM 197198</strain>
    </source>
</reference>
<dbReference type="EMBL" id="KI277980">
    <property type="protein sequence ID" value="ESA19742.1"/>
    <property type="molecule type" value="Genomic_DNA"/>
</dbReference>
<sequence>MELTFKNDTDVIIFNPMNRQIVTIEYLSIRPSERWSWRLRRIKPTKLLN</sequence>
<gene>
    <name evidence="1" type="ORF">GLOINDRAFT_19269</name>
</gene>
<dbReference type="HOGENOM" id="CLU_3143721_0_0_1"/>
<proteinExistence type="predicted"/>
<organism evidence="1">
    <name type="scientific">Rhizophagus irregularis (strain DAOM 181602 / DAOM 197198 / MUCL 43194)</name>
    <name type="common">Arbuscular mycorrhizal fungus</name>
    <name type="synonym">Glomus intraradices</name>
    <dbReference type="NCBI Taxonomy" id="747089"/>
    <lineage>
        <taxon>Eukaryota</taxon>
        <taxon>Fungi</taxon>
        <taxon>Fungi incertae sedis</taxon>
        <taxon>Mucoromycota</taxon>
        <taxon>Glomeromycotina</taxon>
        <taxon>Glomeromycetes</taxon>
        <taxon>Glomerales</taxon>
        <taxon>Glomeraceae</taxon>
        <taxon>Rhizophagus</taxon>
    </lineage>
</organism>